<evidence type="ECO:0000313" key="2">
    <source>
        <dbReference type="EMBL" id="KAJ6840289.1"/>
    </source>
</evidence>
<organism evidence="2 3">
    <name type="scientific">Iris pallida</name>
    <name type="common">Sweet iris</name>
    <dbReference type="NCBI Taxonomy" id="29817"/>
    <lineage>
        <taxon>Eukaryota</taxon>
        <taxon>Viridiplantae</taxon>
        <taxon>Streptophyta</taxon>
        <taxon>Embryophyta</taxon>
        <taxon>Tracheophyta</taxon>
        <taxon>Spermatophyta</taxon>
        <taxon>Magnoliopsida</taxon>
        <taxon>Liliopsida</taxon>
        <taxon>Asparagales</taxon>
        <taxon>Iridaceae</taxon>
        <taxon>Iridoideae</taxon>
        <taxon>Irideae</taxon>
        <taxon>Iris</taxon>
    </lineage>
</organism>
<dbReference type="Proteomes" id="UP001140949">
    <property type="component" value="Unassembled WGS sequence"/>
</dbReference>
<comment type="caution">
    <text evidence="2">The sequence shown here is derived from an EMBL/GenBank/DDBJ whole genome shotgun (WGS) entry which is preliminary data.</text>
</comment>
<name>A0AAX6HGX6_IRIPA</name>
<protein>
    <submittedName>
        <fullName evidence="2">Uncharacterized protein</fullName>
    </submittedName>
</protein>
<keyword evidence="3" id="KW-1185">Reference proteome</keyword>
<feature type="region of interest" description="Disordered" evidence="1">
    <location>
        <begin position="1"/>
        <end position="47"/>
    </location>
</feature>
<reference evidence="2" key="2">
    <citation type="submission" date="2023-04" db="EMBL/GenBank/DDBJ databases">
        <authorList>
            <person name="Bruccoleri R.E."/>
            <person name="Oakeley E.J."/>
            <person name="Faust A.-M."/>
            <person name="Dessus-Babus S."/>
            <person name="Altorfer M."/>
            <person name="Burckhardt D."/>
            <person name="Oertli M."/>
            <person name="Naumann U."/>
            <person name="Petersen F."/>
            <person name="Wong J."/>
        </authorList>
    </citation>
    <scope>NUCLEOTIDE SEQUENCE</scope>
    <source>
        <strain evidence="2">GSM-AAB239-AS_SAM_17_03QT</strain>
        <tissue evidence="2">Leaf</tissue>
    </source>
</reference>
<gene>
    <name evidence="2" type="ORF">M6B38_310500</name>
</gene>
<dbReference type="AlphaFoldDB" id="A0AAX6HGX6"/>
<reference evidence="2" key="1">
    <citation type="journal article" date="2023" name="GigaByte">
        <title>Genome assembly of the bearded iris, Iris pallida Lam.</title>
        <authorList>
            <person name="Bruccoleri R.E."/>
            <person name="Oakeley E.J."/>
            <person name="Faust A.M.E."/>
            <person name="Altorfer M."/>
            <person name="Dessus-Babus S."/>
            <person name="Burckhardt D."/>
            <person name="Oertli M."/>
            <person name="Naumann U."/>
            <person name="Petersen F."/>
            <person name="Wong J."/>
        </authorList>
    </citation>
    <scope>NUCLEOTIDE SEQUENCE</scope>
    <source>
        <strain evidence="2">GSM-AAB239-AS_SAM_17_03QT</strain>
    </source>
</reference>
<proteinExistence type="predicted"/>
<accession>A0AAX6HGX6</accession>
<evidence type="ECO:0000256" key="1">
    <source>
        <dbReference type="SAM" id="MobiDB-lite"/>
    </source>
</evidence>
<evidence type="ECO:0000313" key="3">
    <source>
        <dbReference type="Proteomes" id="UP001140949"/>
    </source>
</evidence>
<feature type="compositionally biased region" description="Polar residues" evidence="1">
    <location>
        <begin position="24"/>
        <end position="38"/>
    </location>
</feature>
<sequence length="79" mass="8801">MTPSRTLDESPNGRLWSRPEPLQCSASPRVTAESSDPRSQPRPYVSPPSLLCSWPGCERPSMIGYACVSSPCHCRRQRL</sequence>
<dbReference type="EMBL" id="JANAVB010009400">
    <property type="protein sequence ID" value="KAJ6840289.1"/>
    <property type="molecule type" value="Genomic_DNA"/>
</dbReference>